<dbReference type="GO" id="GO:0006099">
    <property type="term" value="P:tricarboxylic acid cycle"/>
    <property type="evidence" value="ECO:0007669"/>
    <property type="project" value="UniProtKB-UniRule"/>
</dbReference>
<comment type="subunit">
    <text evidence="10">Heterotetramer of two alpha and two beta subunits.</text>
</comment>
<dbReference type="Gene3D" id="3.30.1490.20">
    <property type="entry name" value="ATP-grasp fold, A domain"/>
    <property type="match status" value="1"/>
</dbReference>
<reference evidence="12 13" key="2">
    <citation type="journal article" date="2020" name="MBio">
        <title>Isolation and Molecular Analysis of a Novel Neorickettsia Species That Causes Potomac Horse Fever.</title>
        <authorList>
            <person name="Teymournejad O."/>
            <person name="Lin M."/>
            <person name="Bekebrede H."/>
            <person name="Kamr A."/>
            <person name="Toribio R.E."/>
            <person name="Arroyo L.G."/>
            <person name="Baird J.D."/>
            <person name="Rikihisa Y."/>
        </authorList>
    </citation>
    <scope>NUCLEOTIDE SEQUENCE [LARGE SCALE GENOMIC DNA]</scope>
    <source>
        <strain evidence="12 13">Fin17</strain>
    </source>
</reference>
<comment type="catalytic activity">
    <reaction evidence="10">
        <text>GTP + succinate + CoA = succinyl-CoA + GDP + phosphate</text>
        <dbReference type="Rhea" id="RHEA:22120"/>
        <dbReference type="ChEBI" id="CHEBI:30031"/>
        <dbReference type="ChEBI" id="CHEBI:37565"/>
        <dbReference type="ChEBI" id="CHEBI:43474"/>
        <dbReference type="ChEBI" id="CHEBI:57287"/>
        <dbReference type="ChEBI" id="CHEBI:57292"/>
        <dbReference type="ChEBI" id="CHEBI:58189"/>
    </reaction>
</comment>
<evidence type="ECO:0000256" key="3">
    <source>
        <dbReference type="ARBA" id="ARBA00022598"/>
    </source>
</evidence>
<evidence type="ECO:0000256" key="4">
    <source>
        <dbReference type="ARBA" id="ARBA00022723"/>
    </source>
</evidence>
<comment type="cofactor">
    <cofactor evidence="10">
        <name>Mg(2+)</name>
        <dbReference type="ChEBI" id="CHEBI:18420"/>
    </cofactor>
    <text evidence="10">Binds 1 Mg(2+) ion per subunit.</text>
</comment>
<dbReference type="Gene3D" id="3.30.470.20">
    <property type="entry name" value="ATP-grasp fold, B domain"/>
    <property type="match status" value="1"/>
</dbReference>
<dbReference type="PANTHER" id="PTHR11815:SF10">
    <property type="entry name" value="SUCCINATE--COA LIGASE [GDP-FORMING] SUBUNIT BETA, MITOCHONDRIAL"/>
    <property type="match status" value="1"/>
</dbReference>
<keyword evidence="4 10" id="KW-0479">Metal-binding</keyword>
<dbReference type="AlphaFoldDB" id="A0A6P1G9L9"/>
<feature type="binding site" evidence="10">
    <location>
        <begin position="324"/>
        <end position="326"/>
    </location>
    <ligand>
        <name>substrate</name>
        <note>ligand shared with subunit alpha</note>
    </ligand>
</feature>
<dbReference type="GO" id="GO:0006104">
    <property type="term" value="P:succinyl-CoA metabolic process"/>
    <property type="evidence" value="ECO:0007669"/>
    <property type="project" value="TreeGrafter"/>
</dbReference>
<comment type="pathway">
    <text evidence="9">One-carbon metabolism; formaldehyde assimilation via serine pathway.</text>
</comment>
<feature type="binding site" evidence="10">
    <location>
        <position position="202"/>
    </location>
    <ligand>
        <name>Mg(2+)</name>
        <dbReference type="ChEBI" id="CHEBI:18420"/>
    </ligand>
</feature>
<dbReference type="InterPro" id="IPR011761">
    <property type="entry name" value="ATP-grasp"/>
</dbReference>
<dbReference type="PIRSF" id="PIRSF001554">
    <property type="entry name" value="SucCS_beta"/>
    <property type="match status" value="1"/>
</dbReference>
<evidence type="ECO:0000256" key="1">
    <source>
        <dbReference type="ARBA" id="ARBA00009182"/>
    </source>
</evidence>
<dbReference type="Pfam" id="PF08442">
    <property type="entry name" value="ATP-grasp_2"/>
    <property type="match status" value="1"/>
</dbReference>
<keyword evidence="2 10" id="KW-0816">Tricarboxylic acid cycle</keyword>
<keyword evidence="3 10" id="KW-0436">Ligase</keyword>
<feature type="domain" description="ATP-grasp" evidence="11">
    <location>
        <begin position="9"/>
        <end position="230"/>
    </location>
</feature>
<proteinExistence type="inferred from homology"/>
<comment type="pathway">
    <text evidence="10">Carbohydrate metabolism; tricarboxylic acid cycle; succinate from succinyl-CoA (ligase route): step 1/1.</text>
</comment>
<dbReference type="GO" id="GO:0004775">
    <property type="term" value="F:succinate-CoA ligase (ADP-forming) activity"/>
    <property type="evidence" value="ECO:0007669"/>
    <property type="project" value="UniProtKB-UniRule"/>
</dbReference>
<dbReference type="InterPro" id="IPR017866">
    <property type="entry name" value="Succ-CoA_synthase_bsu_CS"/>
</dbReference>
<feature type="binding site" evidence="10">
    <location>
        <position position="105"/>
    </location>
    <ligand>
        <name>ATP</name>
        <dbReference type="ChEBI" id="CHEBI:30616"/>
    </ligand>
</feature>
<organism evidence="12 13">
    <name type="scientific">Neorickettsia findlayensis</name>
    <dbReference type="NCBI Taxonomy" id="2686014"/>
    <lineage>
        <taxon>Bacteria</taxon>
        <taxon>Pseudomonadati</taxon>
        <taxon>Pseudomonadota</taxon>
        <taxon>Alphaproteobacteria</taxon>
        <taxon>Rickettsiales</taxon>
        <taxon>Anaplasmataceae</taxon>
        <taxon>Neorickettsia</taxon>
    </lineage>
</organism>
<dbReference type="SUPFAM" id="SSF56059">
    <property type="entry name" value="Glutathione synthetase ATP-binding domain-like"/>
    <property type="match status" value="1"/>
</dbReference>
<dbReference type="InterPro" id="IPR013815">
    <property type="entry name" value="ATP_grasp_subdomain_1"/>
</dbReference>
<dbReference type="Pfam" id="PF00549">
    <property type="entry name" value="Ligase_CoA"/>
    <property type="match status" value="1"/>
</dbReference>
<evidence type="ECO:0000256" key="7">
    <source>
        <dbReference type="ARBA" id="ARBA00022842"/>
    </source>
</evidence>
<evidence type="ECO:0000313" key="13">
    <source>
        <dbReference type="Proteomes" id="UP000464912"/>
    </source>
</evidence>
<dbReference type="GO" id="GO:0005524">
    <property type="term" value="F:ATP binding"/>
    <property type="evidence" value="ECO:0007669"/>
    <property type="project" value="UniProtKB-UniRule"/>
</dbReference>
<protein>
    <recommendedName>
        <fullName evidence="10">Succinate--CoA ligase [ADP-forming] subunit beta</fullName>
        <ecNumber evidence="10">6.2.1.5</ecNumber>
    </recommendedName>
    <alternativeName>
        <fullName evidence="10">Succinyl-CoA synthetase subunit beta</fullName>
        <shortName evidence="10">SCS-beta</shortName>
    </alternativeName>
</protein>
<keyword evidence="13" id="KW-1185">Reference proteome</keyword>
<reference evidence="12 13" key="1">
    <citation type="journal article" date="2020" name="MBio">
        <title>Erratum for Teymournejad et al., 'Isolation and Molecular Analysis of a Novel Neorickettsia Species That Causes Potomac Horse Fever'.</title>
        <authorList>
            <person name="Teymournejad O."/>
            <person name="Lin M."/>
            <person name="Bekebrede H."/>
            <person name="Kamr A."/>
            <person name="Toribio R.E."/>
            <person name="Arroyo L.G."/>
            <person name="Baird J.D."/>
            <person name="Rikihisa Y."/>
        </authorList>
    </citation>
    <scope>NUCLEOTIDE SEQUENCE [LARGE SCALE GENOMIC DNA]</scope>
    <source>
        <strain evidence="12 13">Fin17</strain>
    </source>
</reference>
<comment type="similarity">
    <text evidence="1 10">Belongs to the succinate/malate CoA ligase beta subunit family.</text>
</comment>
<dbReference type="EMBL" id="CP047224">
    <property type="protein sequence ID" value="QHD65035.1"/>
    <property type="molecule type" value="Genomic_DNA"/>
</dbReference>
<evidence type="ECO:0000256" key="6">
    <source>
        <dbReference type="ARBA" id="ARBA00022840"/>
    </source>
</evidence>
<feature type="binding site" evidence="10">
    <location>
        <position position="49"/>
    </location>
    <ligand>
        <name>ATP</name>
        <dbReference type="ChEBI" id="CHEBI:30616"/>
    </ligand>
</feature>
<keyword evidence="7 10" id="KW-0460">Magnesium</keyword>
<dbReference type="GO" id="GO:0042709">
    <property type="term" value="C:succinate-CoA ligase complex"/>
    <property type="evidence" value="ECO:0007669"/>
    <property type="project" value="TreeGrafter"/>
</dbReference>
<dbReference type="InterPro" id="IPR005809">
    <property type="entry name" value="Succ_CoA_ligase-like_bsu"/>
</dbReference>
<feature type="binding site" evidence="10">
    <location>
        <position position="110"/>
    </location>
    <ligand>
        <name>ATP</name>
        <dbReference type="ChEBI" id="CHEBI:30616"/>
    </ligand>
</feature>
<dbReference type="RefSeq" id="WP_160095050.1">
    <property type="nucleotide sequence ID" value="NZ_CP047224.1"/>
</dbReference>
<feature type="binding site" evidence="10">
    <location>
        <position position="267"/>
    </location>
    <ligand>
        <name>substrate</name>
        <note>ligand shared with subunit alpha</note>
    </ligand>
</feature>
<dbReference type="PROSITE" id="PS50975">
    <property type="entry name" value="ATP_GRASP"/>
    <property type="match status" value="1"/>
</dbReference>
<dbReference type="FunFam" id="3.30.470.20:FF:000002">
    <property type="entry name" value="Succinate--CoA ligase [ADP-forming] subunit beta"/>
    <property type="match status" value="1"/>
</dbReference>
<dbReference type="SUPFAM" id="SSF52210">
    <property type="entry name" value="Succinyl-CoA synthetase domains"/>
    <property type="match status" value="1"/>
</dbReference>
<feature type="binding site" evidence="10">
    <location>
        <position position="102"/>
    </location>
    <ligand>
        <name>ATP</name>
        <dbReference type="ChEBI" id="CHEBI:30616"/>
    </ligand>
</feature>
<feature type="binding site" evidence="10">
    <location>
        <position position="216"/>
    </location>
    <ligand>
        <name>Mg(2+)</name>
        <dbReference type="ChEBI" id="CHEBI:18420"/>
    </ligand>
</feature>
<evidence type="ECO:0000256" key="2">
    <source>
        <dbReference type="ARBA" id="ARBA00022532"/>
    </source>
</evidence>
<dbReference type="HAMAP" id="MF_00558">
    <property type="entry name" value="Succ_CoA_beta"/>
    <property type="match status" value="1"/>
</dbReference>
<comment type="function">
    <text evidence="10">Succinyl-CoA synthetase functions in the citric acid cycle (TCA), coupling the hydrolysis of succinyl-CoA to the synthesis of either ATP or GTP and thus represents the only step of substrate-level phosphorylation in the TCA. The beta subunit provides nucleotide specificity of the enzyme and binds the substrate succinate, while the binding sites for coenzyme A and phosphate are found in the alpha subunit.</text>
</comment>
<gene>
    <name evidence="10 12" type="primary">sucC</name>
    <name evidence="12" type="ORF">GP480_00970</name>
</gene>
<dbReference type="GO" id="GO:0005829">
    <property type="term" value="C:cytosol"/>
    <property type="evidence" value="ECO:0007669"/>
    <property type="project" value="TreeGrafter"/>
</dbReference>
<dbReference type="PANTHER" id="PTHR11815">
    <property type="entry name" value="SUCCINYL-COA SYNTHETASE BETA CHAIN"/>
    <property type="match status" value="1"/>
</dbReference>
<dbReference type="InterPro" id="IPR005811">
    <property type="entry name" value="SUCC_ACL_C"/>
</dbReference>
<dbReference type="InterPro" id="IPR013650">
    <property type="entry name" value="ATP-grasp_succ-CoA_synth-type"/>
</dbReference>
<dbReference type="NCBIfam" id="NF001913">
    <property type="entry name" value="PRK00696.1"/>
    <property type="match status" value="1"/>
</dbReference>
<dbReference type="FunFam" id="3.30.1490.20:FF:000002">
    <property type="entry name" value="Succinate--CoA ligase [ADP-forming] subunit beta"/>
    <property type="match status" value="1"/>
</dbReference>
<dbReference type="FunFam" id="3.40.50.261:FF:000001">
    <property type="entry name" value="Succinate--CoA ligase [ADP-forming] subunit beta"/>
    <property type="match status" value="1"/>
</dbReference>
<accession>A0A6P1G9L9</accession>
<dbReference type="KEGG" id="nef:GP480_00970"/>
<evidence type="ECO:0000256" key="8">
    <source>
        <dbReference type="ARBA" id="ARBA00052241"/>
    </source>
</evidence>
<sequence>MNIHEYQAKEILRVYGVPTPTGFLVQENTETSEIAKSLARLGGEVFAVKAQIHAGGRGKAGGVVICRSVEEAIDNTKKMLGMNLVTHQTSPAGQKVRKVYIEAGQSILKEYYLSMVVDRESAKVAIIASEEGGVEIEEVAKSSPEKIKKVFVDPSIGISDFHTRKIGFELGLSLTQIKHFTPLVKKLYALFVTRDASQLEINPLIANNRGEFVALDAKINFDDNALYRHPDTLELRDLYEEDPQEIEASKYNLNYIKMEGDIGCMVNGAGLAMATMDIIKYYGASPANFLDVGGGANLEQVTNAFKIISSDKHVAGILVNIFGGIMRCDIIAEGIVAATRDVGLTMPLVVRLSGTNYSAGMKIIEDSGMNIVIASELGDAAQKIVKMTRKEI</sequence>
<evidence type="ECO:0000256" key="9">
    <source>
        <dbReference type="ARBA" id="ARBA00060690"/>
    </source>
</evidence>
<keyword evidence="5 10" id="KW-0547">Nucleotide-binding</keyword>
<feature type="binding site" evidence="10">
    <location>
        <begin position="56"/>
        <end position="58"/>
    </location>
    <ligand>
        <name>ATP</name>
        <dbReference type="ChEBI" id="CHEBI:30616"/>
    </ligand>
</feature>
<comment type="catalytic activity">
    <reaction evidence="8">
        <text>(S)-malate + ATP + CoA = (S)-malyl-CoA + ADP + phosphate</text>
        <dbReference type="Rhea" id="RHEA:26193"/>
        <dbReference type="ChEBI" id="CHEBI:15589"/>
        <dbReference type="ChEBI" id="CHEBI:30616"/>
        <dbReference type="ChEBI" id="CHEBI:43474"/>
        <dbReference type="ChEBI" id="CHEBI:57287"/>
        <dbReference type="ChEBI" id="CHEBI:57317"/>
        <dbReference type="ChEBI" id="CHEBI:456216"/>
        <dbReference type="EC" id="6.2.1.9"/>
    </reaction>
</comment>
<keyword evidence="6 10" id="KW-0067">ATP-binding</keyword>
<evidence type="ECO:0000256" key="10">
    <source>
        <dbReference type="HAMAP-Rule" id="MF_00558"/>
    </source>
</evidence>
<evidence type="ECO:0000313" key="12">
    <source>
        <dbReference type="EMBL" id="QHD65035.1"/>
    </source>
</evidence>
<dbReference type="Gene3D" id="3.40.50.261">
    <property type="entry name" value="Succinyl-CoA synthetase domains"/>
    <property type="match status" value="1"/>
</dbReference>
<evidence type="ECO:0000256" key="5">
    <source>
        <dbReference type="ARBA" id="ARBA00022741"/>
    </source>
</evidence>
<dbReference type="UniPathway" id="UPA00223">
    <property type="reaction ID" value="UER00999"/>
</dbReference>
<dbReference type="NCBIfam" id="TIGR01016">
    <property type="entry name" value="sucCoAbeta"/>
    <property type="match status" value="1"/>
</dbReference>
<dbReference type="GO" id="GO:0050074">
    <property type="term" value="F:malate-CoA ligase activity"/>
    <property type="evidence" value="ECO:0007669"/>
    <property type="project" value="UniProtKB-EC"/>
</dbReference>
<evidence type="ECO:0000259" key="11">
    <source>
        <dbReference type="PROSITE" id="PS50975"/>
    </source>
</evidence>
<dbReference type="EC" id="6.2.1.5" evidence="10"/>
<name>A0A6P1G9L9_9RICK</name>
<dbReference type="PROSITE" id="PS01217">
    <property type="entry name" value="SUCCINYL_COA_LIG_3"/>
    <property type="match status" value="1"/>
</dbReference>
<comment type="catalytic activity">
    <reaction evidence="10">
        <text>succinate + ATP + CoA = succinyl-CoA + ADP + phosphate</text>
        <dbReference type="Rhea" id="RHEA:17661"/>
        <dbReference type="ChEBI" id="CHEBI:30031"/>
        <dbReference type="ChEBI" id="CHEBI:30616"/>
        <dbReference type="ChEBI" id="CHEBI:43474"/>
        <dbReference type="ChEBI" id="CHEBI:57287"/>
        <dbReference type="ChEBI" id="CHEBI:57292"/>
        <dbReference type="ChEBI" id="CHEBI:456216"/>
        <dbReference type="EC" id="6.2.1.5"/>
    </reaction>
</comment>
<dbReference type="InterPro" id="IPR016102">
    <property type="entry name" value="Succinyl-CoA_synth-like"/>
</dbReference>
<dbReference type="Proteomes" id="UP000464912">
    <property type="component" value="Chromosome"/>
</dbReference>
<dbReference type="GO" id="GO:0000287">
    <property type="term" value="F:magnesium ion binding"/>
    <property type="evidence" value="ECO:0007669"/>
    <property type="project" value="UniProtKB-UniRule"/>
</dbReference>